<proteinExistence type="predicted"/>
<dbReference type="InterPro" id="IPR043128">
    <property type="entry name" value="Rev_trsase/Diguanyl_cyclase"/>
</dbReference>
<dbReference type="SUPFAM" id="SSF56672">
    <property type="entry name" value="DNA/RNA polymerases"/>
    <property type="match status" value="1"/>
</dbReference>
<evidence type="ECO:0000313" key="3">
    <source>
        <dbReference type="EMBL" id="GEU91668.1"/>
    </source>
</evidence>
<dbReference type="PANTHER" id="PTHR33067">
    <property type="entry name" value="RNA-DIRECTED DNA POLYMERASE-RELATED"/>
    <property type="match status" value="1"/>
</dbReference>
<dbReference type="InterPro" id="IPR043502">
    <property type="entry name" value="DNA/RNA_pol_sf"/>
</dbReference>
<dbReference type="Pfam" id="PF00078">
    <property type="entry name" value="RVT_1"/>
    <property type="match status" value="1"/>
</dbReference>
<reference evidence="3" key="1">
    <citation type="journal article" date="2019" name="Sci. Rep.">
        <title>Draft genome of Tanacetum cinerariifolium, the natural source of mosquito coil.</title>
        <authorList>
            <person name="Yamashiro T."/>
            <person name="Shiraishi A."/>
            <person name="Satake H."/>
            <person name="Nakayama K."/>
        </authorList>
    </citation>
    <scope>NUCLEOTIDE SEQUENCE</scope>
</reference>
<evidence type="ECO:0000256" key="1">
    <source>
        <dbReference type="SAM" id="MobiDB-lite"/>
    </source>
</evidence>
<evidence type="ECO:0000259" key="2">
    <source>
        <dbReference type="Pfam" id="PF00078"/>
    </source>
</evidence>
<name>A0A6L2NZG4_TANCI</name>
<dbReference type="Gene3D" id="2.40.70.10">
    <property type="entry name" value="Acid Proteases"/>
    <property type="match status" value="1"/>
</dbReference>
<dbReference type="PANTHER" id="PTHR33067:SF35">
    <property type="entry name" value="ASPARTIC PEPTIDASE DDI1-TYPE DOMAIN-CONTAINING PROTEIN"/>
    <property type="match status" value="1"/>
</dbReference>
<organism evidence="3">
    <name type="scientific">Tanacetum cinerariifolium</name>
    <name type="common">Dalmatian daisy</name>
    <name type="synonym">Chrysanthemum cinerariifolium</name>
    <dbReference type="NCBI Taxonomy" id="118510"/>
    <lineage>
        <taxon>Eukaryota</taxon>
        <taxon>Viridiplantae</taxon>
        <taxon>Streptophyta</taxon>
        <taxon>Embryophyta</taxon>
        <taxon>Tracheophyta</taxon>
        <taxon>Spermatophyta</taxon>
        <taxon>Magnoliopsida</taxon>
        <taxon>eudicotyledons</taxon>
        <taxon>Gunneridae</taxon>
        <taxon>Pentapetalae</taxon>
        <taxon>asterids</taxon>
        <taxon>campanulids</taxon>
        <taxon>Asterales</taxon>
        <taxon>Asteraceae</taxon>
        <taxon>Asteroideae</taxon>
        <taxon>Anthemideae</taxon>
        <taxon>Anthemidinae</taxon>
        <taxon>Tanacetum</taxon>
    </lineage>
</organism>
<comment type="caution">
    <text evidence="3">The sequence shown here is derived from an EMBL/GenBank/DDBJ whole genome shotgun (WGS) entry which is preliminary data.</text>
</comment>
<dbReference type="AlphaFoldDB" id="A0A6L2NZG4"/>
<accession>A0A6L2NZG4</accession>
<feature type="domain" description="Reverse transcriptase" evidence="2">
    <location>
        <begin position="294"/>
        <end position="391"/>
    </location>
</feature>
<dbReference type="InterPro" id="IPR021109">
    <property type="entry name" value="Peptidase_aspartic_dom_sf"/>
</dbReference>
<feature type="compositionally biased region" description="Polar residues" evidence="1">
    <location>
        <begin position="60"/>
        <end position="73"/>
    </location>
</feature>
<keyword evidence="3" id="KW-0695">RNA-directed DNA polymerase</keyword>
<feature type="region of interest" description="Disordered" evidence="1">
    <location>
        <begin position="55"/>
        <end position="83"/>
    </location>
</feature>
<dbReference type="CDD" id="cd01647">
    <property type="entry name" value="RT_LTR"/>
    <property type="match status" value="1"/>
</dbReference>
<dbReference type="GO" id="GO:0003964">
    <property type="term" value="F:RNA-directed DNA polymerase activity"/>
    <property type="evidence" value="ECO:0007669"/>
    <property type="project" value="UniProtKB-KW"/>
</dbReference>
<gene>
    <name evidence="3" type="ORF">Tci_063646</name>
</gene>
<dbReference type="CDD" id="cd00303">
    <property type="entry name" value="retropepsin_like"/>
    <property type="match status" value="1"/>
</dbReference>
<dbReference type="Gene3D" id="3.30.70.270">
    <property type="match status" value="1"/>
</dbReference>
<dbReference type="InterPro" id="IPR000477">
    <property type="entry name" value="RT_dom"/>
</dbReference>
<dbReference type="EMBL" id="BKCJ010010456">
    <property type="protein sequence ID" value="GEU91668.1"/>
    <property type="molecule type" value="Genomic_DNA"/>
</dbReference>
<keyword evidence="3" id="KW-0808">Transferase</keyword>
<keyword evidence="3" id="KW-0548">Nucleotidyltransferase</keyword>
<protein>
    <submittedName>
        <fullName evidence="3">Reverse transcriptase domain-containing protein</fullName>
    </submittedName>
</protein>
<sequence length="432" mass="49182">MVAMTMKMDAQYKEMGTECNHYRETFMDLKTKLETTTKSHQALIQNLEAKFDRLADKQSARPSGSLPSNTQPNPRGMPNYGKNFKELVSNKHKLDKISYAFISIESLAIIQNKDPPKLEDPESFLIPRAFSKTFSCNALANLDASINLMPYSPSAKLSLKTLKPTKMSMILTDRSFQYPIGIAKNMLVNVGKFTFLVDFVILEMEEDSIVLPILGRPFLHTAYAVICVKQKQLNLGVGSERMVFSIDSAMKHSYSNDDTSCSSDVIDEIIEEDFDTLLNEGSKILYSIEGTPYQEKTTFTCPFGTKSYRIMPFGLCNAPATFQRCMLEIFHDMIEESIEVFMDDFYVFEKSFNNRLHNLDKMLKRRKDASLFFNWEKCHFMVKEGIVLGQKVSEAGLEADKAKIDVISKLPPPTNVKGMRIFWDMPNFVDVS</sequence>